<dbReference type="GO" id="GO:0019894">
    <property type="term" value="F:kinesin binding"/>
    <property type="evidence" value="ECO:0007669"/>
    <property type="project" value="TreeGrafter"/>
</dbReference>
<feature type="compositionally biased region" description="Polar residues" evidence="3">
    <location>
        <begin position="19"/>
        <end position="33"/>
    </location>
</feature>
<dbReference type="GO" id="GO:0048471">
    <property type="term" value="C:perinuclear region of cytoplasm"/>
    <property type="evidence" value="ECO:0007669"/>
    <property type="project" value="TreeGrafter"/>
</dbReference>
<feature type="region of interest" description="Disordered" evidence="3">
    <location>
        <begin position="47"/>
        <end position="96"/>
    </location>
</feature>
<dbReference type="Proteomes" id="UP000095284">
    <property type="component" value="Unplaced"/>
</dbReference>
<dbReference type="GO" id="GO:0005635">
    <property type="term" value="C:nuclear envelope"/>
    <property type="evidence" value="ECO:0007669"/>
    <property type="project" value="TreeGrafter"/>
</dbReference>
<name>A0A1I7SFY6_BURXY</name>
<dbReference type="Pfam" id="PF00307">
    <property type="entry name" value="CH"/>
    <property type="match status" value="1"/>
</dbReference>
<dbReference type="PROSITE" id="PS00019">
    <property type="entry name" value="ACTININ_1"/>
    <property type="match status" value="1"/>
</dbReference>
<protein>
    <submittedName>
        <fullName evidence="6">Calponin-homology (CH) domain-containing protein</fullName>
    </submittedName>
</protein>
<dbReference type="eggNOG" id="KOG0516">
    <property type="taxonomic scope" value="Eukaryota"/>
</dbReference>
<dbReference type="PROSITE" id="PS50021">
    <property type="entry name" value="CH"/>
    <property type="match status" value="1"/>
</dbReference>
<reference evidence="6" key="1">
    <citation type="submission" date="2016-11" db="UniProtKB">
        <authorList>
            <consortium name="WormBaseParasite"/>
        </authorList>
    </citation>
    <scope>IDENTIFICATION</scope>
</reference>
<feature type="region of interest" description="Disordered" evidence="3">
    <location>
        <begin position="1"/>
        <end position="33"/>
    </location>
</feature>
<proteinExistence type="predicted"/>
<sequence length="542" mass="62305">MSSPTRSDSFKHIPHSPMYQDSQASSQPLSRRSSVFSDLMTLFRKSTTSRRRSVYRPPPRRKSTAATLEQGLLLSKGDELAQNDDEEDDETSKKPMTRQLLLSKIREKKEVINNLRCKPWSMNRKRRTLRLAQKYLEQHENKVSTGHLYKEELSKKWHQIVRWGSNINTYLIPWESKIKKIENDNEKCQKKTFTKWINYHLETHSSSGQITNLCTDLRDGVFLCHLIEVLTGDALVSIIPDFNVNEAVANNESALIEVVERFRSLGALLHQEKALWKEFEATCKELESELILCQTEKRSPRFDCRQKLRDAQELAEKITGLLKSTAAGLSLKQRLKGLEQRLDKIDPPKLSVAQSSKTAEETERTVRTAKIHVKSGGMDVENATWRLNGFIKRAQGFLRKRPNNRQDLADLVAELEDCSTSTAEYDHLLEQCLESGALSEHEAELLSRSYRQAKQNLEEKLDKLRELQPIVAFVETKLRAMEHWTQFHDPSSELAKLSVKERADLVDQLGSELAILERPENKGIVNTSQLKELQQEISSLFV</sequence>
<evidence type="ECO:0000259" key="4">
    <source>
        <dbReference type="PROSITE" id="PS50021"/>
    </source>
</evidence>
<evidence type="ECO:0000313" key="5">
    <source>
        <dbReference type="Proteomes" id="UP000095284"/>
    </source>
</evidence>
<dbReference type="PANTHER" id="PTHR21524:SF5">
    <property type="entry name" value="SPECTRIN REPEAT CONTAINING NUCLEAR ENVELOPE PROTEIN 2"/>
    <property type="match status" value="1"/>
</dbReference>
<feature type="compositionally biased region" description="Acidic residues" evidence="3">
    <location>
        <begin position="81"/>
        <end position="90"/>
    </location>
</feature>
<accession>A0A1I7SFY6</accession>
<dbReference type="InterPro" id="IPR001589">
    <property type="entry name" value="Actinin_actin-bd_CS"/>
</dbReference>
<organism evidence="5 6">
    <name type="scientific">Bursaphelenchus xylophilus</name>
    <name type="common">Pinewood nematode worm</name>
    <name type="synonym">Aphelenchoides xylophilus</name>
    <dbReference type="NCBI Taxonomy" id="6326"/>
    <lineage>
        <taxon>Eukaryota</taxon>
        <taxon>Metazoa</taxon>
        <taxon>Ecdysozoa</taxon>
        <taxon>Nematoda</taxon>
        <taxon>Chromadorea</taxon>
        <taxon>Rhabditida</taxon>
        <taxon>Tylenchina</taxon>
        <taxon>Tylenchomorpha</taxon>
        <taxon>Aphelenchoidea</taxon>
        <taxon>Aphelenchoididae</taxon>
        <taxon>Bursaphelenchus</taxon>
    </lineage>
</organism>
<feature type="domain" description="Calponin-homology (CH)" evidence="4">
    <location>
        <begin position="187"/>
        <end position="301"/>
    </location>
</feature>
<dbReference type="GO" id="GO:0003779">
    <property type="term" value="F:actin binding"/>
    <property type="evidence" value="ECO:0007669"/>
    <property type="project" value="UniProtKB-KW"/>
</dbReference>
<dbReference type="GO" id="GO:0007097">
    <property type="term" value="P:nuclear migration"/>
    <property type="evidence" value="ECO:0007669"/>
    <property type="project" value="TreeGrafter"/>
</dbReference>
<dbReference type="GO" id="GO:0007010">
    <property type="term" value="P:cytoskeleton organization"/>
    <property type="evidence" value="ECO:0007669"/>
    <property type="project" value="TreeGrafter"/>
</dbReference>
<dbReference type="InterPro" id="IPR001715">
    <property type="entry name" value="CH_dom"/>
</dbReference>
<keyword evidence="2" id="KW-0009">Actin-binding</keyword>
<dbReference type="SUPFAM" id="SSF47576">
    <property type="entry name" value="Calponin-homology domain, CH-domain"/>
    <property type="match status" value="1"/>
</dbReference>
<dbReference type="Gene3D" id="1.10.418.10">
    <property type="entry name" value="Calponin-like domain"/>
    <property type="match status" value="1"/>
</dbReference>
<dbReference type="AlphaFoldDB" id="A0A1I7SFY6"/>
<dbReference type="InterPro" id="IPR036872">
    <property type="entry name" value="CH_dom_sf"/>
</dbReference>
<dbReference type="GO" id="GO:0006997">
    <property type="term" value="P:nucleus organization"/>
    <property type="evidence" value="ECO:0007669"/>
    <property type="project" value="TreeGrafter"/>
</dbReference>
<evidence type="ECO:0000313" key="6">
    <source>
        <dbReference type="WBParaSite" id="BXY_1195000.1"/>
    </source>
</evidence>
<evidence type="ECO:0000256" key="2">
    <source>
        <dbReference type="ARBA" id="ARBA00023203"/>
    </source>
</evidence>
<dbReference type="WBParaSite" id="BXY_1195000.1">
    <property type="protein sequence ID" value="BXY_1195000.1"/>
    <property type="gene ID" value="BXY_1195000"/>
</dbReference>
<evidence type="ECO:0000256" key="3">
    <source>
        <dbReference type="SAM" id="MobiDB-lite"/>
    </source>
</evidence>
<evidence type="ECO:0000256" key="1">
    <source>
        <dbReference type="ARBA" id="ARBA00022737"/>
    </source>
</evidence>
<feature type="compositionally biased region" description="Basic residues" evidence="3">
    <location>
        <begin position="47"/>
        <end position="63"/>
    </location>
</feature>
<dbReference type="PANTHER" id="PTHR21524">
    <property type="entry name" value="SPECTRIN REPEAT CONTAINING NUCLEAR ENVELOPE PROTEIN 2"/>
    <property type="match status" value="1"/>
</dbReference>
<keyword evidence="1" id="KW-0677">Repeat</keyword>